<dbReference type="KEGG" id="spu:115926835"/>
<proteinExistence type="predicted"/>
<evidence type="ECO:0000313" key="1">
    <source>
        <dbReference type="EnsemblMetazoa" id="XP_030848127"/>
    </source>
</evidence>
<dbReference type="RefSeq" id="XP_030848127.1">
    <property type="nucleotide sequence ID" value="XM_030992267.1"/>
</dbReference>
<reference evidence="1" key="2">
    <citation type="submission" date="2021-01" db="UniProtKB">
        <authorList>
            <consortium name="EnsemblMetazoa"/>
        </authorList>
    </citation>
    <scope>IDENTIFICATION</scope>
</reference>
<name>A0A7M7P9U2_STRPU</name>
<dbReference type="GeneID" id="115926835"/>
<organism evidence="1 2">
    <name type="scientific">Strongylocentrotus purpuratus</name>
    <name type="common">Purple sea urchin</name>
    <dbReference type="NCBI Taxonomy" id="7668"/>
    <lineage>
        <taxon>Eukaryota</taxon>
        <taxon>Metazoa</taxon>
        <taxon>Echinodermata</taxon>
        <taxon>Eleutherozoa</taxon>
        <taxon>Echinozoa</taxon>
        <taxon>Echinoidea</taxon>
        <taxon>Euechinoidea</taxon>
        <taxon>Echinacea</taxon>
        <taxon>Camarodonta</taxon>
        <taxon>Echinidea</taxon>
        <taxon>Strongylocentrotidae</taxon>
        <taxon>Strongylocentrotus</taxon>
    </lineage>
</organism>
<dbReference type="AlphaFoldDB" id="A0A7M7P9U2"/>
<dbReference type="EnsemblMetazoa" id="XM_030992267">
    <property type="protein sequence ID" value="XP_030848127"/>
    <property type="gene ID" value="LOC115926835"/>
</dbReference>
<sequence>MLLFLSKFKFQFFLYIETQWINGPFQLAQWSVYGKAVRTNRINSCLGQRLGIYRLAAEMHKEARFVVTLQVRLLSERRLVRVQRKAYRTSQARLFKLWEEYPVKRSAASLLRGCEATDHQDQHRSSRYIQKGLMEWQTR</sequence>
<protein>
    <submittedName>
        <fullName evidence="1">Uncharacterized protein</fullName>
    </submittedName>
</protein>
<dbReference type="InParanoid" id="A0A7M7P9U2"/>
<reference evidence="2" key="1">
    <citation type="submission" date="2015-02" db="EMBL/GenBank/DDBJ databases">
        <title>Genome sequencing for Strongylocentrotus purpuratus.</title>
        <authorList>
            <person name="Murali S."/>
            <person name="Liu Y."/>
            <person name="Vee V."/>
            <person name="English A."/>
            <person name="Wang M."/>
            <person name="Skinner E."/>
            <person name="Han Y."/>
            <person name="Muzny D.M."/>
            <person name="Worley K.C."/>
            <person name="Gibbs R.A."/>
        </authorList>
    </citation>
    <scope>NUCLEOTIDE SEQUENCE</scope>
</reference>
<keyword evidence="2" id="KW-1185">Reference proteome</keyword>
<dbReference type="Proteomes" id="UP000007110">
    <property type="component" value="Unassembled WGS sequence"/>
</dbReference>
<accession>A0A7M7P9U2</accession>
<evidence type="ECO:0000313" key="2">
    <source>
        <dbReference type="Proteomes" id="UP000007110"/>
    </source>
</evidence>